<keyword evidence="2" id="KW-0812">Transmembrane</keyword>
<keyword evidence="3" id="KW-0732">Signal</keyword>
<keyword evidence="2" id="KW-0472">Membrane</keyword>
<feature type="chain" id="PRO_5037180448" description="Sporulation protein YpjB" evidence="3">
    <location>
        <begin position="26"/>
        <end position="289"/>
    </location>
</feature>
<keyword evidence="5" id="KW-1185">Reference proteome</keyword>
<evidence type="ECO:0000256" key="1">
    <source>
        <dbReference type="SAM" id="Coils"/>
    </source>
</evidence>
<evidence type="ECO:0000313" key="5">
    <source>
        <dbReference type="Proteomes" id="UP000683139"/>
    </source>
</evidence>
<feature type="signal peptide" evidence="3">
    <location>
        <begin position="1"/>
        <end position="25"/>
    </location>
</feature>
<feature type="transmembrane region" description="Helical" evidence="2">
    <location>
        <begin position="257"/>
        <end position="274"/>
    </location>
</feature>
<organism evidence="4 5">
    <name type="scientific">Paenibacillus montaniterrae</name>
    <dbReference type="NCBI Taxonomy" id="429341"/>
    <lineage>
        <taxon>Bacteria</taxon>
        <taxon>Bacillati</taxon>
        <taxon>Bacillota</taxon>
        <taxon>Bacilli</taxon>
        <taxon>Bacillales</taxon>
        <taxon>Paenibacillaceae</taxon>
        <taxon>Paenibacillus</taxon>
    </lineage>
</organism>
<comment type="caution">
    <text evidence="4">The sequence shown here is derived from an EMBL/GenBank/DDBJ whole genome shotgun (WGS) entry which is preliminary data.</text>
</comment>
<sequence length="289" mass="32886">MRFRTWIMACLCVCCIIGTAATVFGKDLSILPNEHSAAEKRLVKLENTIAELYKQSNDYHKQEVFRLLQSLKHQLDEPELLQFGTANAWIMMKSDVLAAEKALVAGKAGIVWREPVNRLRLAVDALLQAEHGPWLQYESLMLDDLQSIRRASRSSQTHAPEMTAIYIEKLFERIGRMEVAAYMVGDEEQMNQLLKRSELLKNFMILHPDGWTQEQQSRLMAIVDHLELSVHALFAQAEETITVPAVSMPTGINPTSFALFIGAIISGFLTFAGYRKYKQEPYGVKDWRI</sequence>
<dbReference type="Pfam" id="PF09577">
    <property type="entry name" value="Spore_YpjB"/>
    <property type="match status" value="1"/>
</dbReference>
<evidence type="ECO:0000256" key="2">
    <source>
        <dbReference type="SAM" id="Phobius"/>
    </source>
</evidence>
<name>A0A920CVM5_9BACL</name>
<reference evidence="4" key="1">
    <citation type="submission" date="2021-03" db="EMBL/GenBank/DDBJ databases">
        <title>Antimicrobial resistance genes in bacteria isolated from Japanese honey, and their potential for conferring macrolide and lincosamide resistance in the American foulbrood pathogen Paenibacillus larvae.</title>
        <authorList>
            <person name="Okamoto M."/>
            <person name="Kumagai M."/>
            <person name="Kanamori H."/>
            <person name="Takamatsu D."/>
        </authorList>
    </citation>
    <scope>NUCLEOTIDE SEQUENCE</scope>
    <source>
        <strain evidence="4">J40TS1</strain>
    </source>
</reference>
<keyword evidence="1" id="KW-0175">Coiled coil</keyword>
<evidence type="ECO:0000256" key="3">
    <source>
        <dbReference type="SAM" id="SignalP"/>
    </source>
</evidence>
<dbReference type="EMBL" id="BOSE01000001">
    <property type="protein sequence ID" value="GIP15111.1"/>
    <property type="molecule type" value="Genomic_DNA"/>
</dbReference>
<feature type="coiled-coil region" evidence="1">
    <location>
        <begin position="35"/>
        <end position="62"/>
    </location>
</feature>
<accession>A0A920CVM5</accession>
<dbReference type="AlphaFoldDB" id="A0A920CVM5"/>
<dbReference type="Proteomes" id="UP000683139">
    <property type="component" value="Unassembled WGS sequence"/>
</dbReference>
<proteinExistence type="predicted"/>
<evidence type="ECO:0000313" key="4">
    <source>
        <dbReference type="EMBL" id="GIP15111.1"/>
    </source>
</evidence>
<protein>
    <recommendedName>
        <fullName evidence="6">Sporulation protein YpjB</fullName>
    </recommendedName>
</protein>
<evidence type="ECO:0008006" key="6">
    <source>
        <dbReference type="Google" id="ProtNLM"/>
    </source>
</evidence>
<gene>
    <name evidence="4" type="ORF">J40TS1_07530</name>
</gene>
<dbReference type="RefSeq" id="WP_213513274.1">
    <property type="nucleotide sequence ID" value="NZ_BOSE01000001.1"/>
</dbReference>
<keyword evidence="2" id="KW-1133">Transmembrane helix</keyword>
<dbReference type="InterPro" id="IPR014231">
    <property type="entry name" value="Spore_YpjB"/>
</dbReference>